<accession>A0A7C4LJM8</accession>
<protein>
    <submittedName>
        <fullName evidence="1">Uncharacterized protein</fullName>
    </submittedName>
</protein>
<gene>
    <name evidence="1" type="ORF">ENS64_05795</name>
</gene>
<organism evidence="1">
    <name type="scientific">Schlesneria paludicola</name>
    <dbReference type="NCBI Taxonomy" id="360056"/>
    <lineage>
        <taxon>Bacteria</taxon>
        <taxon>Pseudomonadati</taxon>
        <taxon>Planctomycetota</taxon>
        <taxon>Planctomycetia</taxon>
        <taxon>Planctomycetales</taxon>
        <taxon>Planctomycetaceae</taxon>
        <taxon>Schlesneria</taxon>
    </lineage>
</organism>
<dbReference type="EMBL" id="DSVQ01000012">
    <property type="protein sequence ID" value="HGT38762.1"/>
    <property type="molecule type" value="Genomic_DNA"/>
</dbReference>
<evidence type="ECO:0000313" key="1">
    <source>
        <dbReference type="EMBL" id="HGT38762.1"/>
    </source>
</evidence>
<sequence length="126" mass="13692">MLETSEALRGGGGSGRLWRAIEDVTPHCMCSARSAPCAARGRRARASRGVFDGSARWTVRGIALQKRLFFREILQSRLVRGGRLVASGMADCGGAAVCASRCSRGLRASRVMEKPRISEWKRAQKA</sequence>
<comment type="caution">
    <text evidence="1">The sequence shown here is derived from an EMBL/GenBank/DDBJ whole genome shotgun (WGS) entry which is preliminary data.</text>
</comment>
<reference evidence="1" key="1">
    <citation type="journal article" date="2020" name="mSystems">
        <title>Genome- and Community-Level Interaction Insights into Carbon Utilization and Element Cycling Functions of Hydrothermarchaeota in Hydrothermal Sediment.</title>
        <authorList>
            <person name="Zhou Z."/>
            <person name="Liu Y."/>
            <person name="Xu W."/>
            <person name="Pan J."/>
            <person name="Luo Z.H."/>
            <person name="Li M."/>
        </authorList>
    </citation>
    <scope>NUCLEOTIDE SEQUENCE [LARGE SCALE GENOMIC DNA]</scope>
    <source>
        <strain evidence="1">SpSt-508</strain>
    </source>
</reference>
<dbReference type="AlphaFoldDB" id="A0A7C4LJM8"/>
<proteinExistence type="predicted"/>
<name>A0A7C4LJM8_9PLAN</name>